<feature type="domain" description="LptD C-terminal" evidence="2">
    <location>
        <begin position="299"/>
        <end position="661"/>
    </location>
</feature>
<dbReference type="InterPro" id="IPR020889">
    <property type="entry name" value="LipoPS_assembly_LptD"/>
</dbReference>
<proteinExistence type="inferred from homology"/>
<evidence type="ECO:0000259" key="2">
    <source>
        <dbReference type="Pfam" id="PF04453"/>
    </source>
</evidence>
<dbReference type="PANTHER" id="PTHR30189:SF1">
    <property type="entry name" value="LPS-ASSEMBLY PROTEIN LPTD"/>
    <property type="match status" value="1"/>
</dbReference>
<keyword evidence="1" id="KW-0472">Membrane</keyword>
<dbReference type="GO" id="GO:0009279">
    <property type="term" value="C:cell outer membrane"/>
    <property type="evidence" value="ECO:0007669"/>
    <property type="project" value="UniProtKB-SubCell"/>
</dbReference>
<dbReference type="HAMAP" id="MF_01411">
    <property type="entry name" value="LPS_assembly_LptD"/>
    <property type="match status" value="1"/>
</dbReference>
<dbReference type="PANTHER" id="PTHR30189">
    <property type="entry name" value="LPS-ASSEMBLY PROTEIN"/>
    <property type="match status" value="1"/>
</dbReference>
<comment type="similarity">
    <text evidence="1">Belongs to the LptD family.</text>
</comment>
<dbReference type="GO" id="GO:1990351">
    <property type="term" value="C:transporter complex"/>
    <property type="evidence" value="ECO:0007669"/>
    <property type="project" value="TreeGrafter"/>
</dbReference>
<keyword evidence="4" id="KW-1185">Reference proteome</keyword>
<keyword evidence="1" id="KW-0732">Signal</keyword>
<dbReference type="OrthoDB" id="9760225at2"/>
<feature type="chain" id="PRO_5016184375" description="LPS-assembly protein LptD" evidence="1">
    <location>
        <begin position="43"/>
        <end position="735"/>
    </location>
</feature>
<dbReference type="Pfam" id="PF04453">
    <property type="entry name" value="LptD"/>
    <property type="match status" value="1"/>
</dbReference>
<reference evidence="3 4" key="1">
    <citation type="submission" date="2018-05" db="EMBL/GenBank/DDBJ databases">
        <title>Rhodobacteraceae gen. nov., sp. nov. isolated from sea water.</title>
        <authorList>
            <person name="Ren Y."/>
        </authorList>
    </citation>
    <scope>NUCLEOTIDE SEQUENCE [LARGE SCALE GENOMIC DNA]</scope>
    <source>
        <strain evidence="3 4">TG-679</strain>
    </source>
</reference>
<protein>
    <recommendedName>
        <fullName evidence="1">LPS-assembly protein LptD</fullName>
    </recommendedName>
</protein>
<dbReference type="InterPro" id="IPR050218">
    <property type="entry name" value="LptD"/>
</dbReference>
<name>A0A2V2LCG7_9RHOB</name>
<dbReference type="GO" id="GO:0015920">
    <property type="term" value="P:lipopolysaccharide transport"/>
    <property type="evidence" value="ECO:0007669"/>
    <property type="project" value="InterPro"/>
</dbReference>
<comment type="caution">
    <text evidence="3">The sequence shown here is derived from an EMBL/GenBank/DDBJ whole genome shotgun (WGS) entry which is preliminary data.</text>
</comment>
<dbReference type="GO" id="GO:0043165">
    <property type="term" value="P:Gram-negative-bacterium-type cell outer membrane assembly"/>
    <property type="evidence" value="ECO:0007669"/>
    <property type="project" value="UniProtKB-UniRule"/>
</dbReference>
<sequence length="735" mass="80296" precursor="true">MTHRAPLSTSRTRAGHRGGAAAAAMLLLVLALAALAVMPARAQDTAATAGPQEVTAIVADVVRIDGNERLVATGNVEVFSRGTRLRAQSVTYDRAADRVQIGGPIELRDADGTIVLADQAELDSELTEGILRGARLVLDGRLQVAGAEMARRQDRFNDLRQVAASSCKVCETGETPLWEIRASRVIHDQDAGQVYFYNARFRIAGVPVFYLPALRVPDGTDPRVRGFLAPSVRNTTELGTGVKLPYFIPLGDHADVTLTPYITENQSRTLEGRFRRAFVNGDILAEGAVSRDTLEPGSNRGYLFVNGSFAIPRDFTFTFNLETTSDKPYLRDYDYSDKDRLDSSVALSRVRSGERIEGALTFYNSLRADRDDDDEPTLVGDARWNRRVQAPGPGGWVDLDLIGHFHQRESTEDIVGRDMAQIRGRAGWRQRWTGPGGLRFSARAELTADLKQITDDSRFESTQAGLWPQGAVTLSWPLIRPSADGGHQLLEPVLQVAHSADTGIDTANDDSTQVALDTGNLFAFNRFPGLDRTETGTRANVALRWSIVDPKGVAIRLTGGRVYRQSGRGQFSQESGLSGAESDWLAQIDLDITDTLNFRTLALLDDDLDLSLYEARLFLRGPFGSLLTSNYIWQAADTAAELNDDVSELAASASVPVTRSWSARGELRRDFTVGRTNYSGLGVAYQNECIRVDLSVARRFRATSDVDATTTYGLSVELAGFGTQGRAATPGRCKN</sequence>
<evidence type="ECO:0000313" key="3">
    <source>
        <dbReference type="EMBL" id="PWR03230.1"/>
    </source>
</evidence>
<keyword evidence="1" id="KW-0998">Cell outer membrane</keyword>
<gene>
    <name evidence="1" type="primary">lptD</name>
    <name evidence="3" type="ORF">DKT77_07110</name>
</gene>
<evidence type="ECO:0000313" key="4">
    <source>
        <dbReference type="Proteomes" id="UP000245680"/>
    </source>
</evidence>
<dbReference type="InterPro" id="IPR007543">
    <property type="entry name" value="LptD_C"/>
</dbReference>
<dbReference type="Proteomes" id="UP000245680">
    <property type="component" value="Unassembled WGS sequence"/>
</dbReference>
<dbReference type="AlphaFoldDB" id="A0A2V2LCG7"/>
<comment type="function">
    <text evidence="1">Involved in the assembly of lipopolysaccharide (LPS) at the surface of the outer membrane.</text>
</comment>
<comment type="subcellular location">
    <subcellularLocation>
        <location evidence="1">Cell outer membrane</location>
    </subcellularLocation>
</comment>
<feature type="signal peptide" evidence="1">
    <location>
        <begin position="1"/>
        <end position="42"/>
    </location>
</feature>
<comment type="caution">
    <text evidence="1">Lacks conserved residue(s) required for the propagation of feature annotation.</text>
</comment>
<evidence type="ECO:0000256" key="1">
    <source>
        <dbReference type="HAMAP-Rule" id="MF_01411"/>
    </source>
</evidence>
<comment type="subunit">
    <text evidence="1">Component of the lipopolysaccharide transport and assembly complex.</text>
</comment>
<organism evidence="3 4">
    <name type="scientific">Meridianimarinicoccus roseus</name>
    <dbReference type="NCBI Taxonomy" id="2072018"/>
    <lineage>
        <taxon>Bacteria</taxon>
        <taxon>Pseudomonadati</taxon>
        <taxon>Pseudomonadota</taxon>
        <taxon>Alphaproteobacteria</taxon>
        <taxon>Rhodobacterales</taxon>
        <taxon>Paracoccaceae</taxon>
        <taxon>Meridianimarinicoccus</taxon>
    </lineage>
</organism>
<accession>A0A2V2LCG7</accession>
<dbReference type="EMBL" id="QGKU01000029">
    <property type="protein sequence ID" value="PWR03230.1"/>
    <property type="molecule type" value="Genomic_DNA"/>
</dbReference>